<protein>
    <recommendedName>
        <fullName evidence="2 3">Single-stranded DNA-binding protein</fullName>
        <shortName evidence="2">SSB</shortName>
    </recommendedName>
</protein>
<dbReference type="InterPro" id="IPR011344">
    <property type="entry name" value="ssDNA-bd"/>
</dbReference>
<sequence length="157" mass="17634">MEKGVNKVILVGNLGADPDARYLPNGTAVTRLSVATGEKWKDKQTGQVKTQTEWHQIVLFGKLAEIAAQYLKKGGKIYVEGKLKTRKWQAKDGSDRYTTEIVADQWQRIDSQAKQNQQQPTNYQAPQNTPAAGQQSMSMPAQQNYQQPPADWDDIPF</sequence>
<comment type="subunit">
    <text evidence="2">Homotetramer.</text>
</comment>
<keyword evidence="1 2" id="KW-0238">DNA-binding</keyword>
<dbReference type="PANTHER" id="PTHR10302">
    <property type="entry name" value="SINGLE-STRANDED DNA-BINDING PROTEIN"/>
    <property type="match status" value="1"/>
</dbReference>
<feature type="compositionally biased region" description="Polar residues" evidence="4">
    <location>
        <begin position="108"/>
        <end position="147"/>
    </location>
</feature>
<dbReference type="RefSeq" id="WP_180571420.1">
    <property type="nucleotide sequence ID" value="NZ_JACCKB010000085.1"/>
</dbReference>
<reference evidence="5 6" key="1">
    <citation type="submission" date="2020-07" db="EMBL/GenBank/DDBJ databases">
        <title>Endozoicomonas sp. nov., isolated from sediment.</title>
        <authorList>
            <person name="Gu T."/>
        </authorList>
    </citation>
    <scope>NUCLEOTIDE SEQUENCE [LARGE SCALE GENOMIC DNA]</scope>
    <source>
        <strain evidence="5 6">SM1973</strain>
    </source>
</reference>
<feature type="region of interest" description="Disordered" evidence="4">
    <location>
        <begin position="108"/>
        <end position="157"/>
    </location>
</feature>
<organism evidence="5 6">
    <name type="scientific">Spartinivicinus marinus</name>
    <dbReference type="NCBI Taxonomy" id="2994442"/>
    <lineage>
        <taxon>Bacteria</taxon>
        <taxon>Pseudomonadati</taxon>
        <taxon>Pseudomonadota</taxon>
        <taxon>Gammaproteobacteria</taxon>
        <taxon>Oceanospirillales</taxon>
        <taxon>Zooshikellaceae</taxon>
        <taxon>Spartinivicinus</taxon>
    </lineage>
</organism>
<dbReference type="SUPFAM" id="SSF50249">
    <property type="entry name" value="Nucleic acid-binding proteins"/>
    <property type="match status" value="1"/>
</dbReference>
<dbReference type="HAMAP" id="MF_00984">
    <property type="entry name" value="SSB"/>
    <property type="match status" value="1"/>
</dbReference>
<gene>
    <name evidence="5" type="primary">ssb</name>
    <name evidence="5" type="ORF">H0A36_25780</name>
</gene>
<comment type="caution">
    <text evidence="5">The sequence shown here is derived from an EMBL/GenBank/DDBJ whole genome shotgun (WGS) entry which is preliminary data.</text>
</comment>
<evidence type="ECO:0000313" key="5">
    <source>
        <dbReference type="EMBL" id="NYZ69430.1"/>
    </source>
</evidence>
<accession>A0A853I684</accession>
<dbReference type="PIRSF" id="PIRSF002070">
    <property type="entry name" value="SSB"/>
    <property type="match status" value="1"/>
</dbReference>
<evidence type="ECO:0000256" key="1">
    <source>
        <dbReference type="ARBA" id="ARBA00023125"/>
    </source>
</evidence>
<dbReference type="EMBL" id="JACCKB010000085">
    <property type="protein sequence ID" value="NYZ69430.1"/>
    <property type="molecule type" value="Genomic_DNA"/>
</dbReference>
<proteinExistence type="inferred from homology"/>
<dbReference type="InterPro" id="IPR000424">
    <property type="entry name" value="Primosome_PriB/ssb"/>
</dbReference>
<evidence type="ECO:0000256" key="4">
    <source>
        <dbReference type="SAM" id="MobiDB-lite"/>
    </source>
</evidence>
<dbReference type="GO" id="GO:0003697">
    <property type="term" value="F:single-stranded DNA binding"/>
    <property type="evidence" value="ECO:0007669"/>
    <property type="project" value="UniProtKB-UniRule"/>
</dbReference>
<evidence type="ECO:0000256" key="2">
    <source>
        <dbReference type="HAMAP-Rule" id="MF_00984"/>
    </source>
</evidence>
<dbReference type="Pfam" id="PF00436">
    <property type="entry name" value="SSB"/>
    <property type="match status" value="1"/>
</dbReference>
<dbReference type="InterPro" id="IPR012340">
    <property type="entry name" value="NA-bd_OB-fold"/>
</dbReference>
<dbReference type="CDD" id="cd04496">
    <property type="entry name" value="SSB_OBF"/>
    <property type="match status" value="1"/>
</dbReference>
<keyword evidence="6" id="KW-1185">Reference proteome</keyword>
<dbReference type="NCBIfam" id="TIGR00621">
    <property type="entry name" value="ssb"/>
    <property type="match status" value="1"/>
</dbReference>
<dbReference type="PROSITE" id="PS50935">
    <property type="entry name" value="SSB"/>
    <property type="match status" value="1"/>
</dbReference>
<dbReference type="Proteomes" id="UP000569732">
    <property type="component" value="Unassembled WGS sequence"/>
</dbReference>
<comment type="caution">
    <text evidence="2">Lacks conserved residue(s) required for the propagation of feature annotation.</text>
</comment>
<evidence type="ECO:0000256" key="3">
    <source>
        <dbReference type="PIRNR" id="PIRNR002070"/>
    </source>
</evidence>
<dbReference type="GO" id="GO:0009295">
    <property type="term" value="C:nucleoid"/>
    <property type="evidence" value="ECO:0007669"/>
    <property type="project" value="TreeGrafter"/>
</dbReference>
<evidence type="ECO:0000313" key="6">
    <source>
        <dbReference type="Proteomes" id="UP000569732"/>
    </source>
</evidence>
<name>A0A853I684_9GAMM</name>
<dbReference type="PANTHER" id="PTHR10302:SF27">
    <property type="entry name" value="SINGLE-STRANDED DNA-BINDING PROTEIN"/>
    <property type="match status" value="1"/>
</dbReference>
<dbReference type="Gene3D" id="2.40.50.140">
    <property type="entry name" value="Nucleic acid-binding proteins"/>
    <property type="match status" value="1"/>
</dbReference>
<dbReference type="AlphaFoldDB" id="A0A853I684"/>
<dbReference type="GO" id="GO:0006260">
    <property type="term" value="P:DNA replication"/>
    <property type="evidence" value="ECO:0007669"/>
    <property type="project" value="InterPro"/>
</dbReference>